<sequence length="242" mass="28626">MVIKFLLVFLFCTTLAFGQTDSLNIVYDNTKVEVRDITEKNLEQYKDNPDFNYTEKSESTSVIAKFFRWLKNIVYKIFEYLFGVEKATGILSFILKALPYALLGLLVFLLVKLFLRYNQKHAHTPQKLGNITISDEEHIIKNEDIEALITNALKEQNFRLAIRYYYLLSLKYLTEKKLIDWQQQKTNTDYISELESEDLKHNFEQATHVYDYVWYGEFQVENTKFESLKTIFETLNNSIKAI</sequence>
<organism evidence="4 5">
    <name type="scientific">Mangrovimonas spongiae</name>
    <dbReference type="NCBI Taxonomy" id="2494697"/>
    <lineage>
        <taxon>Bacteria</taxon>
        <taxon>Pseudomonadati</taxon>
        <taxon>Bacteroidota</taxon>
        <taxon>Flavobacteriia</taxon>
        <taxon>Flavobacteriales</taxon>
        <taxon>Flavobacteriaceae</taxon>
        <taxon>Mangrovimonas</taxon>
    </lineage>
</organism>
<dbReference type="InterPro" id="IPR025403">
    <property type="entry name" value="TgpA-like_C"/>
</dbReference>
<keyword evidence="1" id="KW-0812">Transmembrane</keyword>
<evidence type="ECO:0000256" key="1">
    <source>
        <dbReference type="SAM" id="Phobius"/>
    </source>
</evidence>
<dbReference type="Proteomes" id="UP000270620">
    <property type="component" value="Unassembled WGS sequence"/>
</dbReference>
<proteinExistence type="predicted"/>
<keyword evidence="2" id="KW-0732">Signal</keyword>
<feature type="chain" id="PRO_5018608993" evidence="2">
    <location>
        <begin position="19"/>
        <end position="242"/>
    </location>
</feature>
<comment type="caution">
    <text evidence="4">The sequence shown here is derived from an EMBL/GenBank/DDBJ whole genome shotgun (WGS) entry which is preliminary data.</text>
</comment>
<dbReference type="EMBL" id="RWBG01000004">
    <property type="protein sequence ID" value="RSK39133.1"/>
    <property type="molecule type" value="Genomic_DNA"/>
</dbReference>
<gene>
    <name evidence="4" type="ORF">EJA19_09325</name>
</gene>
<dbReference type="AlphaFoldDB" id="A0A3R9M7L3"/>
<evidence type="ECO:0000313" key="4">
    <source>
        <dbReference type="EMBL" id="RSK39133.1"/>
    </source>
</evidence>
<protein>
    <submittedName>
        <fullName evidence="4">DUF4129 domain-containing protein</fullName>
    </submittedName>
</protein>
<evidence type="ECO:0000259" key="3">
    <source>
        <dbReference type="Pfam" id="PF13559"/>
    </source>
</evidence>
<feature type="transmembrane region" description="Helical" evidence="1">
    <location>
        <begin position="90"/>
        <end position="111"/>
    </location>
</feature>
<name>A0A3R9M7L3_9FLAO</name>
<evidence type="ECO:0000256" key="2">
    <source>
        <dbReference type="SAM" id="SignalP"/>
    </source>
</evidence>
<dbReference type="Pfam" id="PF13559">
    <property type="entry name" value="DUF4129"/>
    <property type="match status" value="1"/>
</dbReference>
<feature type="domain" description="Protein-glutamine gamma-glutamyltransferase-like C-terminal" evidence="3">
    <location>
        <begin position="166"/>
        <end position="226"/>
    </location>
</feature>
<keyword evidence="1" id="KW-0472">Membrane</keyword>
<feature type="signal peptide" evidence="2">
    <location>
        <begin position="1"/>
        <end position="18"/>
    </location>
</feature>
<accession>A0A3R9M7L3</accession>
<evidence type="ECO:0000313" key="5">
    <source>
        <dbReference type="Proteomes" id="UP000270620"/>
    </source>
</evidence>
<dbReference type="OrthoDB" id="5491447at2"/>
<keyword evidence="5" id="KW-1185">Reference proteome</keyword>
<keyword evidence="1" id="KW-1133">Transmembrane helix</keyword>
<reference evidence="4 5" key="1">
    <citation type="submission" date="2018-12" db="EMBL/GenBank/DDBJ databases">
        <title>Mangrovimonas spongiae sp. nov., a novel member of the genus Mangrovimonas isolated from marine sponge.</title>
        <authorList>
            <person name="Zhuang L."/>
            <person name="Luo L."/>
        </authorList>
    </citation>
    <scope>NUCLEOTIDE SEQUENCE [LARGE SCALE GENOMIC DNA]</scope>
    <source>
        <strain evidence="4 5">HN-E26</strain>
    </source>
</reference>